<proteinExistence type="predicted"/>
<feature type="coiled-coil region" evidence="1">
    <location>
        <begin position="189"/>
        <end position="237"/>
    </location>
</feature>
<accession>A0AAV9Y0Y7</accession>
<dbReference type="GO" id="GO:0003700">
    <property type="term" value="F:DNA-binding transcription factor activity"/>
    <property type="evidence" value="ECO:0007669"/>
    <property type="project" value="InterPro"/>
</dbReference>
<dbReference type="EMBL" id="JAWDEY010000009">
    <property type="protein sequence ID" value="KAK6590125.1"/>
    <property type="molecule type" value="Genomic_DNA"/>
</dbReference>
<comment type="caution">
    <text evidence="3">The sequence shown here is derived from an EMBL/GenBank/DDBJ whole genome shotgun (WGS) entry which is preliminary data.</text>
</comment>
<keyword evidence="4" id="KW-1185">Reference proteome</keyword>
<dbReference type="SUPFAM" id="SSF57959">
    <property type="entry name" value="Leucine zipper domain"/>
    <property type="match status" value="1"/>
</dbReference>
<feature type="region of interest" description="Disordered" evidence="2">
    <location>
        <begin position="272"/>
        <end position="301"/>
    </location>
</feature>
<protein>
    <submittedName>
        <fullName evidence="3">Transcription factor with central bZIP transcription factor domain</fullName>
    </submittedName>
</protein>
<evidence type="ECO:0000256" key="1">
    <source>
        <dbReference type="SAM" id="Coils"/>
    </source>
</evidence>
<name>A0AAV9Y0Y7_9CRYT</name>
<dbReference type="InterPro" id="IPR046347">
    <property type="entry name" value="bZIP_sf"/>
</dbReference>
<organism evidence="3 4">
    <name type="scientific">Cryptosporidium xiaoi</name>
    <dbReference type="NCBI Taxonomy" id="659607"/>
    <lineage>
        <taxon>Eukaryota</taxon>
        <taxon>Sar</taxon>
        <taxon>Alveolata</taxon>
        <taxon>Apicomplexa</taxon>
        <taxon>Conoidasida</taxon>
        <taxon>Coccidia</taxon>
        <taxon>Eucoccidiorida</taxon>
        <taxon>Eimeriorina</taxon>
        <taxon>Cryptosporidiidae</taxon>
        <taxon>Cryptosporidium</taxon>
    </lineage>
</organism>
<dbReference type="AlphaFoldDB" id="A0AAV9Y0Y7"/>
<keyword evidence="1" id="KW-0175">Coiled coil</keyword>
<dbReference type="CDD" id="cd14686">
    <property type="entry name" value="bZIP"/>
    <property type="match status" value="1"/>
</dbReference>
<evidence type="ECO:0000313" key="3">
    <source>
        <dbReference type="EMBL" id="KAK6590125.1"/>
    </source>
</evidence>
<evidence type="ECO:0000313" key="4">
    <source>
        <dbReference type="Proteomes" id="UP001311799"/>
    </source>
</evidence>
<sequence>MSCDYGINSKLLSPCTNNRISNYNFQRNSYRSSLSTNNTIRSPRSKQMIDEILFDNNNDKNNSHICNNSHDIIEGMENHFSILEERQNNYLLINQESNLLSPKNMNISSQNLDEMVIQRLNNKKRRYKRITKLDIDTKNNLGIPTNNSQIERNYQNIIKYSSLIDTNSQEFNELPQSIQKKILQMIRNRQSAQKHRDKQKIERQNLIQENISLRARIVELTNELHELHIKYSKLYENAELIPQIKNEYKYTEYYTDRNVNIIESHNEFANIKNNNDNNNNSNNNNNNNGDNNNDNNTNINIQNSSKDKIEYCVKNQEIDCGFNFAPMDDYSNINIWSAMYNNKKINDNKSKDVNDIICVNKDTISDIINNNHIKDDNICSQIMNINPSIDLIPWVGVQSSITWNKQSNIGY</sequence>
<evidence type="ECO:0000256" key="2">
    <source>
        <dbReference type="SAM" id="MobiDB-lite"/>
    </source>
</evidence>
<dbReference type="Proteomes" id="UP001311799">
    <property type="component" value="Unassembled WGS sequence"/>
</dbReference>
<reference evidence="3 4" key="1">
    <citation type="submission" date="2023-10" db="EMBL/GenBank/DDBJ databases">
        <title>Comparative genomics analysis reveals potential genetic determinants of host preference in Cryptosporidium xiaoi.</title>
        <authorList>
            <person name="Xiao L."/>
            <person name="Li J."/>
        </authorList>
    </citation>
    <scope>NUCLEOTIDE SEQUENCE [LARGE SCALE GENOMIC DNA]</scope>
    <source>
        <strain evidence="3 4">52996</strain>
    </source>
</reference>
<gene>
    <name evidence="3" type="ORF">RS030_182738</name>
</gene>